<organism evidence="2 3">
    <name type="scientific">Rhodococcoides trifolii</name>
    <dbReference type="NCBI Taxonomy" id="908250"/>
    <lineage>
        <taxon>Bacteria</taxon>
        <taxon>Bacillati</taxon>
        <taxon>Actinomycetota</taxon>
        <taxon>Actinomycetes</taxon>
        <taxon>Mycobacteriales</taxon>
        <taxon>Nocardiaceae</taxon>
        <taxon>Rhodococcoides</taxon>
    </lineage>
</organism>
<feature type="transmembrane region" description="Helical" evidence="1">
    <location>
        <begin position="43"/>
        <end position="62"/>
    </location>
</feature>
<dbReference type="Proteomes" id="UP000654257">
    <property type="component" value="Unassembled WGS sequence"/>
</dbReference>
<feature type="transmembrane region" description="Helical" evidence="1">
    <location>
        <begin position="74"/>
        <end position="93"/>
    </location>
</feature>
<protein>
    <submittedName>
        <fullName evidence="2">Uncharacterized protein</fullName>
    </submittedName>
</protein>
<gene>
    <name evidence="2" type="ORF">GCM10007304_11930</name>
</gene>
<accession>A0A917CW40</accession>
<dbReference type="AlphaFoldDB" id="A0A917CW40"/>
<reference evidence="2" key="2">
    <citation type="submission" date="2020-09" db="EMBL/GenBank/DDBJ databases">
        <authorList>
            <person name="Sun Q."/>
            <person name="Sedlacek I."/>
        </authorList>
    </citation>
    <scope>NUCLEOTIDE SEQUENCE</scope>
    <source>
        <strain evidence="2">CCM 7905</strain>
    </source>
</reference>
<comment type="caution">
    <text evidence="2">The sequence shown here is derived from an EMBL/GenBank/DDBJ whole genome shotgun (WGS) entry which is preliminary data.</text>
</comment>
<evidence type="ECO:0000313" key="2">
    <source>
        <dbReference type="EMBL" id="GGF99645.1"/>
    </source>
</evidence>
<proteinExistence type="predicted"/>
<evidence type="ECO:0000256" key="1">
    <source>
        <dbReference type="SAM" id="Phobius"/>
    </source>
</evidence>
<keyword evidence="3" id="KW-1185">Reference proteome</keyword>
<feature type="transmembrane region" description="Helical" evidence="1">
    <location>
        <begin position="20"/>
        <end position="37"/>
    </location>
</feature>
<sequence>MTPEQDVRTLLGMHTQAAKVVVVVYIAAISVSAFGNLHGVSSVWPIVAAVALISAGVIALIAAPGDPLPRSTTLALSSIGPVASVLVLWVLPVPMATPLQGWTHGASTTVLCFMCVRGRRVPPWLSLFAMIAIYGAWGAWTGSTFVGEAAKVVIDATPLAMATILSFTLRPTAKAVFTLRTRSERQIEEQSALASAVAERTEQRNRLDRLARPLLTRIASDVPLTVHERISCELLEAHLRDHLRAPALSTPLVDEAALHARRRGVEVIMIDDGGLDEADPTVVDRVRSQVATVLTSAESGAVRVRILPPGRETVASVYVEDSLSRRISIDANGVDTFST</sequence>
<reference evidence="2" key="1">
    <citation type="journal article" date="2014" name="Int. J. Syst. Evol. Microbiol.">
        <title>Complete genome sequence of Corynebacterium casei LMG S-19264T (=DSM 44701T), isolated from a smear-ripened cheese.</title>
        <authorList>
            <consortium name="US DOE Joint Genome Institute (JGI-PGF)"/>
            <person name="Walter F."/>
            <person name="Albersmeier A."/>
            <person name="Kalinowski J."/>
            <person name="Ruckert C."/>
        </authorList>
    </citation>
    <scope>NUCLEOTIDE SEQUENCE</scope>
    <source>
        <strain evidence="2">CCM 7905</strain>
    </source>
</reference>
<keyword evidence="1" id="KW-0472">Membrane</keyword>
<name>A0A917CW40_9NOCA</name>
<keyword evidence="1" id="KW-0812">Transmembrane</keyword>
<evidence type="ECO:0000313" key="3">
    <source>
        <dbReference type="Proteomes" id="UP000654257"/>
    </source>
</evidence>
<keyword evidence="1" id="KW-1133">Transmembrane helix</keyword>
<feature type="transmembrane region" description="Helical" evidence="1">
    <location>
        <begin position="123"/>
        <end position="140"/>
    </location>
</feature>
<dbReference type="EMBL" id="BMCU01000001">
    <property type="protein sequence ID" value="GGF99645.1"/>
    <property type="molecule type" value="Genomic_DNA"/>
</dbReference>